<evidence type="ECO:0000313" key="2">
    <source>
        <dbReference type="Proteomes" id="UP000662637"/>
    </source>
</evidence>
<gene>
    <name evidence="1" type="ORF">GHT09_009509</name>
</gene>
<sequence length="18" mass="1904">MFLLSLVQGAVLLQLGSD</sequence>
<comment type="caution">
    <text evidence="1">The sequence shown here is derived from an EMBL/GenBank/DDBJ whole genome shotgun (WGS) entry which is preliminary data.</text>
</comment>
<dbReference type="EMBL" id="WJEC01008180">
    <property type="protein sequence ID" value="KAF7463368.1"/>
    <property type="molecule type" value="Genomic_DNA"/>
</dbReference>
<dbReference type="AlphaFoldDB" id="A0A834PPT2"/>
<organism evidence="1 2">
    <name type="scientific">Marmota monax</name>
    <name type="common">Woodchuck</name>
    <dbReference type="NCBI Taxonomy" id="9995"/>
    <lineage>
        <taxon>Eukaryota</taxon>
        <taxon>Metazoa</taxon>
        <taxon>Chordata</taxon>
        <taxon>Craniata</taxon>
        <taxon>Vertebrata</taxon>
        <taxon>Euteleostomi</taxon>
        <taxon>Mammalia</taxon>
        <taxon>Eutheria</taxon>
        <taxon>Euarchontoglires</taxon>
        <taxon>Glires</taxon>
        <taxon>Rodentia</taxon>
        <taxon>Sciuromorpha</taxon>
        <taxon>Sciuridae</taxon>
        <taxon>Xerinae</taxon>
        <taxon>Marmotini</taxon>
        <taxon>Marmota</taxon>
    </lineage>
</organism>
<accession>A0A834PPT2</accession>
<evidence type="ECO:0000313" key="1">
    <source>
        <dbReference type="EMBL" id="KAF7463368.1"/>
    </source>
</evidence>
<proteinExistence type="predicted"/>
<protein>
    <submittedName>
        <fullName evidence="1">Uncharacterized protein</fullName>
    </submittedName>
</protein>
<name>A0A834PPT2_MARMO</name>
<dbReference type="Proteomes" id="UP000662637">
    <property type="component" value="Unassembled WGS sequence"/>
</dbReference>
<reference evidence="1" key="1">
    <citation type="submission" date="2020-08" db="EMBL/GenBank/DDBJ databases">
        <authorList>
            <person name="Shumante A."/>
            <person name="Zimin A.V."/>
            <person name="Puiu D."/>
            <person name="Salzberg S.L."/>
        </authorList>
    </citation>
    <scope>NUCLEOTIDE SEQUENCE</scope>
    <source>
        <strain evidence="1">WC2-LM</strain>
        <tissue evidence="1">Liver</tissue>
    </source>
</reference>